<keyword evidence="7" id="KW-0249">Electron transport</keyword>
<comment type="caution">
    <text evidence="12">The sequence shown here is derived from an EMBL/GenBank/DDBJ whole genome shotgun (WGS) entry which is preliminary data.</text>
</comment>
<keyword evidence="5" id="KW-0479">Metal-binding</keyword>
<dbReference type="PROSITE" id="PS00197">
    <property type="entry name" value="2FE2S_FER_1"/>
    <property type="match status" value="1"/>
</dbReference>
<comment type="cofactor">
    <cofactor evidence="10">
        <name>[2Fe-2S] cluster</name>
        <dbReference type="ChEBI" id="CHEBI:190135"/>
    </cofactor>
</comment>
<dbReference type="InterPro" id="IPR017938">
    <property type="entry name" value="Riboflavin_synthase-like_b-brl"/>
</dbReference>
<evidence type="ECO:0000256" key="4">
    <source>
        <dbReference type="ARBA" id="ARBA00022714"/>
    </source>
</evidence>
<dbReference type="PANTHER" id="PTHR43513">
    <property type="entry name" value="DIHYDROOROTATE DEHYDROGENASE B (NAD(+)), ELECTRON TRANSFER SUBUNIT"/>
    <property type="match status" value="1"/>
</dbReference>
<evidence type="ECO:0000256" key="6">
    <source>
        <dbReference type="ARBA" id="ARBA00022827"/>
    </source>
</evidence>
<comment type="similarity">
    <text evidence="1">Belongs to the PyrK family.</text>
</comment>
<evidence type="ECO:0000313" key="13">
    <source>
        <dbReference type="Proteomes" id="UP000838686"/>
    </source>
</evidence>
<protein>
    <submittedName>
        <fullName evidence="12">Dihydroorotate dehydrogenase B (NAD(+)), electron transfer subunit</fullName>
    </submittedName>
</protein>
<evidence type="ECO:0000256" key="9">
    <source>
        <dbReference type="ARBA" id="ARBA00023014"/>
    </source>
</evidence>
<evidence type="ECO:0000256" key="1">
    <source>
        <dbReference type="ARBA" id="ARBA00006422"/>
    </source>
</evidence>
<reference evidence="12" key="1">
    <citation type="submission" date="2022-01" db="EMBL/GenBank/DDBJ databases">
        <authorList>
            <person name="Criscuolo A."/>
        </authorList>
    </citation>
    <scope>NUCLEOTIDE SEQUENCE</scope>
    <source>
        <strain evidence="12">CIP111893</strain>
    </source>
</reference>
<keyword evidence="4" id="KW-0001">2Fe-2S</keyword>
<dbReference type="SUPFAM" id="SSF52343">
    <property type="entry name" value="Ferredoxin reductase-like, C-terminal NADP-linked domain"/>
    <property type="match status" value="1"/>
</dbReference>
<dbReference type="NCBIfam" id="NF000798">
    <property type="entry name" value="PRK00054.1-3"/>
    <property type="match status" value="1"/>
</dbReference>
<sequence>MANVLVNNKLAPDIYQLTVEGEYHASMGQFYMLRCWGAFPVLSRPISVHDINEGTISFLYRVSGTGTRLLSQLKPGNQLQLEGPLGRGFPEPEGRTAIIGGGMGIAPLLLAARRLPDSRVFLGFAGDPFAVSAFHAIHADVHVVSGGTIADYVEPSEYDTILACGPVPLMELLAHRTKGTGAKLFFSVEKRMACGIGACSGCTVRIDGVNRRVCVEGPVFSAGEVDFHDLLSL</sequence>
<accession>A0ABN8GZE2</accession>
<evidence type="ECO:0000256" key="5">
    <source>
        <dbReference type="ARBA" id="ARBA00022723"/>
    </source>
</evidence>
<dbReference type="InterPro" id="IPR017927">
    <property type="entry name" value="FAD-bd_FR_type"/>
</dbReference>
<evidence type="ECO:0000256" key="8">
    <source>
        <dbReference type="ARBA" id="ARBA00023004"/>
    </source>
</evidence>
<dbReference type="Proteomes" id="UP000838686">
    <property type="component" value="Unassembled WGS sequence"/>
</dbReference>
<evidence type="ECO:0000256" key="7">
    <source>
        <dbReference type="ARBA" id="ARBA00022982"/>
    </source>
</evidence>
<keyword evidence="6" id="KW-0274">FAD</keyword>
<dbReference type="Gene3D" id="2.10.240.10">
    <property type="entry name" value="Dihydroorotate dehydrogenase, electron transfer subunit"/>
    <property type="match status" value="1"/>
</dbReference>
<keyword evidence="13" id="KW-1185">Reference proteome</keyword>
<dbReference type="Gene3D" id="2.40.30.10">
    <property type="entry name" value="Translation factors"/>
    <property type="match status" value="1"/>
</dbReference>
<organism evidence="12 13">
    <name type="scientific">Paenibacillus plantiphilus</name>
    <dbReference type="NCBI Taxonomy" id="2905650"/>
    <lineage>
        <taxon>Bacteria</taxon>
        <taxon>Bacillati</taxon>
        <taxon>Bacillota</taxon>
        <taxon>Bacilli</taxon>
        <taxon>Bacillales</taxon>
        <taxon>Paenibacillaceae</taxon>
        <taxon>Paenibacillus</taxon>
    </lineage>
</organism>
<keyword evidence="8" id="KW-0408">Iron</keyword>
<dbReference type="PROSITE" id="PS51384">
    <property type="entry name" value="FAD_FR"/>
    <property type="match status" value="1"/>
</dbReference>
<dbReference type="PIRSF" id="PIRSF006816">
    <property type="entry name" value="Cyc3_hyd_g"/>
    <property type="match status" value="1"/>
</dbReference>
<dbReference type="EMBL" id="CAKMMF010000037">
    <property type="protein sequence ID" value="CAH1221791.1"/>
    <property type="molecule type" value="Genomic_DNA"/>
</dbReference>
<dbReference type="InterPro" id="IPR039261">
    <property type="entry name" value="FNR_nucleotide-bd"/>
</dbReference>
<dbReference type="Pfam" id="PF10418">
    <property type="entry name" value="DHODB_Fe-S_bind"/>
    <property type="match status" value="1"/>
</dbReference>
<dbReference type="InterPro" id="IPR019480">
    <property type="entry name" value="Dihydroorotate_DH_Fe-S-bd"/>
</dbReference>
<evidence type="ECO:0000259" key="11">
    <source>
        <dbReference type="PROSITE" id="PS51384"/>
    </source>
</evidence>
<dbReference type="InterPro" id="IPR012165">
    <property type="entry name" value="Cyt_c3_hydrogenase_gsu"/>
</dbReference>
<dbReference type="PANTHER" id="PTHR43513:SF3">
    <property type="entry name" value="DIHYDROOROTATE DEHYDROGENASE B (NAD(+)), ELECTRON TRANSFER SUBUNIT-RELATED"/>
    <property type="match status" value="1"/>
</dbReference>
<feature type="domain" description="FAD-binding FR-type" evidence="11">
    <location>
        <begin position="1"/>
        <end position="91"/>
    </location>
</feature>
<evidence type="ECO:0000313" key="12">
    <source>
        <dbReference type="EMBL" id="CAH1221791.1"/>
    </source>
</evidence>
<name>A0ABN8GZE2_9BACL</name>
<proteinExistence type="inferred from homology"/>
<evidence type="ECO:0000256" key="3">
    <source>
        <dbReference type="ARBA" id="ARBA00022630"/>
    </source>
</evidence>
<dbReference type="InterPro" id="IPR006058">
    <property type="entry name" value="2Fe2S_fd_BS"/>
</dbReference>
<dbReference type="CDD" id="cd06218">
    <property type="entry name" value="DHOD_e_trans"/>
    <property type="match status" value="1"/>
</dbReference>
<dbReference type="InterPro" id="IPR037117">
    <property type="entry name" value="Dihydroorotate_DH_ele_sf"/>
</dbReference>
<dbReference type="InterPro" id="IPR050353">
    <property type="entry name" value="PyrK_electron_transfer"/>
</dbReference>
<dbReference type="SUPFAM" id="SSF63380">
    <property type="entry name" value="Riboflavin synthase domain-like"/>
    <property type="match status" value="1"/>
</dbReference>
<keyword evidence="2" id="KW-0813">Transport</keyword>
<keyword evidence="3" id="KW-0285">Flavoprotein</keyword>
<keyword evidence="9" id="KW-0411">Iron-sulfur</keyword>
<gene>
    <name evidence="12" type="primary">pyrK</name>
    <name evidence="12" type="ORF">PAECIP111893_04775</name>
</gene>
<evidence type="ECO:0000256" key="2">
    <source>
        <dbReference type="ARBA" id="ARBA00022448"/>
    </source>
</evidence>
<evidence type="ECO:0000256" key="10">
    <source>
        <dbReference type="ARBA" id="ARBA00034078"/>
    </source>
</evidence>
<dbReference type="RefSeq" id="WP_236345646.1">
    <property type="nucleotide sequence ID" value="NZ_CAKMMF010000037.1"/>
</dbReference>